<evidence type="ECO:0000256" key="1">
    <source>
        <dbReference type="SAM" id="SignalP"/>
    </source>
</evidence>
<reference evidence="2" key="1">
    <citation type="submission" date="2025-05" db="UniProtKB">
        <authorList>
            <consortium name="EnsemblMetazoa"/>
        </authorList>
    </citation>
    <scope>IDENTIFICATION</scope>
</reference>
<keyword evidence="1" id="KW-0732">Signal</keyword>
<name>A0ABM5KDR2_DIAVI</name>
<feature type="chain" id="PRO_5045310371" evidence="1">
    <location>
        <begin position="20"/>
        <end position="101"/>
    </location>
</feature>
<evidence type="ECO:0000313" key="2">
    <source>
        <dbReference type="EnsemblMetazoa" id="XP_050508337.1"/>
    </source>
</evidence>
<dbReference type="Proteomes" id="UP001652700">
    <property type="component" value="Unplaced"/>
</dbReference>
<dbReference type="RefSeq" id="XP_050508337.1">
    <property type="nucleotide sequence ID" value="XM_050652380.1"/>
</dbReference>
<organism evidence="2 3">
    <name type="scientific">Diabrotica virgifera virgifera</name>
    <name type="common">western corn rootworm</name>
    <dbReference type="NCBI Taxonomy" id="50390"/>
    <lineage>
        <taxon>Eukaryota</taxon>
        <taxon>Metazoa</taxon>
        <taxon>Ecdysozoa</taxon>
        <taxon>Arthropoda</taxon>
        <taxon>Hexapoda</taxon>
        <taxon>Insecta</taxon>
        <taxon>Pterygota</taxon>
        <taxon>Neoptera</taxon>
        <taxon>Endopterygota</taxon>
        <taxon>Coleoptera</taxon>
        <taxon>Polyphaga</taxon>
        <taxon>Cucujiformia</taxon>
        <taxon>Chrysomeloidea</taxon>
        <taxon>Chrysomelidae</taxon>
        <taxon>Galerucinae</taxon>
        <taxon>Diabroticina</taxon>
        <taxon>Diabroticites</taxon>
        <taxon>Diabrotica</taxon>
    </lineage>
</organism>
<accession>A0ABM5KDR2</accession>
<feature type="signal peptide" evidence="1">
    <location>
        <begin position="1"/>
        <end position="19"/>
    </location>
</feature>
<dbReference type="GeneID" id="126885680"/>
<proteinExistence type="predicted"/>
<protein>
    <submittedName>
        <fullName evidence="2">Uncharacterized protein</fullName>
    </submittedName>
</protein>
<evidence type="ECO:0000313" key="3">
    <source>
        <dbReference type="Proteomes" id="UP001652700"/>
    </source>
</evidence>
<sequence length="101" mass="12014">MKFFKIFVFFVCFTVSIYADREYKIQDCLKPYIDEDKPIIGCYPVTYKVWRWDIKSKSCVEETGICGIYRRHLFKSEDNGEDECNKVARPVCEKLYSLLPC</sequence>
<dbReference type="EnsemblMetazoa" id="XM_050652380.1">
    <property type="protein sequence ID" value="XP_050508337.1"/>
    <property type="gene ID" value="LOC126885680"/>
</dbReference>
<keyword evidence="3" id="KW-1185">Reference proteome</keyword>